<reference evidence="2" key="1">
    <citation type="submission" date="2014-03" db="EMBL/GenBank/DDBJ databases">
        <title>Deep sequencing of the tobacco ancestor Nicotiana tomentosiformis reveals multiple T-DNA inserts and a complex evolutionary history of natural transformation in Nicotianae.</title>
        <authorList>
            <person name="Chen K."/>
            <person name="Dorlhac de Bornes F."/>
            <person name="Szegedi E."/>
            <person name="Otten L."/>
        </authorList>
    </citation>
    <scope>NUCLEOTIDE SEQUENCE</scope>
</reference>
<proteinExistence type="predicted"/>
<organism evidence="2">
    <name type="scientific">Nicotiana tomentosiformis</name>
    <name type="common">Tobacco</name>
    <dbReference type="NCBI Taxonomy" id="4098"/>
    <lineage>
        <taxon>Eukaryota</taxon>
        <taxon>Viridiplantae</taxon>
        <taxon>Streptophyta</taxon>
        <taxon>Embryophyta</taxon>
        <taxon>Tracheophyta</taxon>
        <taxon>Spermatophyta</taxon>
        <taxon>Magnoliopsida</taxon>
        <taxon>eudicotyledons</taxon>
        <taxon>Gunneridae</taxon>
        <taxon>Pentapetalae</taxon>
        <taxon>asterids</taxon>
        <taxon>lamiids</taxon>
        <taxon>Solanales</taxon>
        <taxon>Solanaceae</taxon>
        <taxon>Nicotianoideae</taxon>
        <taxon>Nicotianeae</taxon>
        <taxon>Nicotiana</taxon>
    </lineage>
</organism>
<dbReference type="EMBL" id="KJ599827">
    <property type="protein sequence ID" value="AIM40180.1"/>
    <property type="molecule type" value="Genomic_DNA"/>
</dbReference>
<evidence type="ECO:0000313" key="2">
    <source>
        <dbReference type="EMBL" id="AIM40180.1"/>
    </source>
</evidence>
<dbReference type="InterPro" id="IPR001347">
    <property type="entry name" value="SIS_dom"/>
</dbReference>
<accession>A0A088F9T8</accession>
<protein>
    <submittedName>
        <fullName evidence="2">Mas2</fullName>
    </submittedName>
</protein>
<name>A0A088F9T8_NICTO</name>
<dbReference type="InterPro" id="IPR046348">
    <property type="entry name" value="SIS_dom_sf"/>
</dbReference>
<dbReference type="AlphaFoldDB" id="A0A088F9T8"/>
<dbReference type="GO" id="GO:1901135">
    <property type="term" value="P:carbohydrate derivative metabolic process"/>
    <property type="evidence" value="ECO:0007669"/>
    <property type="project" value="InterPro"/>
</dbReference>
<dbReference type="PROSITE" id="PS51464">
    <property type="entry name" value="SIS"/>
    <property type="match status" value="1"/>
</dbReference>
<dbReference type="SUPFAM" id="SSF53697">
    <property type="entry name" value="SIS domain"/>
    <property type="match status" value="1"/>
</dbReference>
<dbReference type="Gene3D" id="3.40.50.10490">
    <property type="entry name" value="Glucose-6-phosphate isomerase like protein, domain 1"/>
    <property type="match status" value="2"/>
</dbReference>
<dbReference type="Pfam" id="PF01380">
    <property type="entry name" value="SIS"/>
    <property type="match status" value="1"/>
</dbReference>
<dbReference type="GO" id="GO:0097367">
    <property type="term" value="F:carbohydrate derivative binding"/>
    <property type="evidence" value="ECO:0007669"/>
    <property type="project" value="InterPro"/>
</dbReference>
<feature type="domain" description="SIS" evidence="1">
    <location>
        <begin position="29"/>
        <end position="171"/>
    </location>
</feature>
<evidence type="ECO:0000259" key="1">
    <source>
        <dbReference type="PROSITE" id="PS51464"/>
    </source>
</evidence>
<sequence>MDLLYEPSSTSAIAISEQLRTTLQQLEAVAESGRTTSAGIERVLFVSAGAGLAIARSLKRYTDEIGRNLRYEAYASATFVNLMHVNAQTVNDTTTLVVLSSKSGMTPETVEAAALLKDKACKSVVFTASANSKLASFGHQTFCTGKTTQAFQAIHMLMLSFIGGILNAREHWALLPALVSSLQALPAALFKAAEKGVQPGIAFAARFAEDHPLYFIASGCAGIVSHAFGLCILQERFGLEIHTVDGADFFHSFVETVRPDKRSHYVLVIPDDASRPQMLDVKTFFENQFKEGEISFQVIKTEGLDISGIDPRIGKVVGPMICEAFLKPWATALAEATGKTMQDPLLHMGKFDYYNCHQPNGPVSRLGNLSGQPFSITSLSSGAEGAVTVGQTLTPELRVLGKPR</sequence>